<dbReference type="GO" id="GO:0016020">
    <property type="term" value="C:membrane"/>
    <property type="evidence" value="ECO:0007669"/>
    <property type="project" value="UniProtKB-SubCell"/>
</dbReference>
<dbReference type="InterPro" id="IPR016817">
    <property type="entry name" value="MannP-dilichol_defect-1"/>
</dbReference>
<dbReference type="Proteomes" id="UP000494165">
    <property type="component" value="Unassembled WGS sequence"/>
</dbReference>
<sequence>MDILQMISDTLSIITISLCLILKVPQIINLYKLKSAKGMNLPGLFLELTSYTVMTCYNYCNGYSLMSYMEYPIILVQELVLIFLVLKYKNLVNTTSIAGFGVYLAVLAAFGLKIVPTVILSILAPLCTPISASSKIVQLVALIRSKDSESISVLTWFLSAFTNFSRIFTIYLDSADLTLLTNFAISTFLSTSMMLATIYYKNPKKDKEV</sequence>
<dbReference type="InterPro" id="IPR006603">
    <property type="entry name" value="PQ-loop_rpt"/>
</dbReference>
<dbReference type="PANTHER" id="PTHR12226">
    <property type="entry name" value="MANNOSE-P-DOLICHOL UTILIZATION DEFECT 1 LEC35 -RELATED"/>
    <property type="match status" value="1"/>
</dbReference>
<evidence type="ECO:0000256" key="6">
    <source>
        <dbReference type="SAM" id="Phobius"/>
    </source>
</evidence>
<feature type="transmembrane region" description="Helical" evidence="6">
    <location>
        <begin position="178"/>
        <end position="200"/>
    </location>
</feature>
<dbReference type="OrthoDB" id="271506at2759"/>
<dbReference type="AlphaFoldDB" id="A0A8S1DD65"/>
<dbReference type="Pfam" id="PF04193">
    <property type="entry name" value="PQ-loop"/>
    <property type="match status" value="1"/>
</dbReference>
<reference evidence="7 8" key="1">
    <citation type="submission" date="2020-04" db="EMBL/GenBank/DDBJ databases">
        <authorList>
            <person name="Alioto T."/>
            <person name="Alioto T."/>
            <person name="Gomez Garrido J."/>
        </authorList>
    </citation>
    <scope>NUCLEOTIDE SEQUENCE [LARGE SCALE GENOMIC DNA]</scope>
</reference>
<keyword evidence="3 5" id="KW-1133">Transmembrane helix</keyword>
<evidence type="ECO:0000313" key="8">
    <source>
        <dbReference type="Proteomes" id="UP000494165"/>
    </source>
</evidence>
<evidence type="ECO:0000313" key="7">
    <source>
        <dbReference type="EMBL" id="CAB3375773.1"/>
    </source>
</evidence>
<dbReference type="Gene3D" id="1.20.1280.290">
    <property type="match status" value="2"/>
</dbReference>
<feature type="transmembrane region" description="Helical" evidence="6">
    <location>
        <begin position="12"/>
        <end position="31"/>
    </location>
</feature>
<feature type="transmembrane region" description="Helical" evidence="6">
    <location>
        <begin position="91"/>
        <end position="112"/>
    </location>
</feature>
<comment type="subcellular location">
    <subcellularLocation>
        <location evidence="1 5">Membrane</location>
        <topology evidence="1 5">Multi-pass membrane protein</topology>
    </subcellularLocation>
</comment>
<evidence type="ECO:0000256" key="2">
    <source>
        <dbReference type="ARBA" id="ARBA00022692"/>
    </source>
</evidence>
<keyword evidence="4 5" id="KW-0472">Membrane</keyword>
<name>A0A8S1DD65_9INSE</name>
<gene>
    <name evidence="7" type="ORF">CLODIP_2_CD03805</name>
</gene>
<keyword evidence="8" id="KW-1185">Reference proteome</keyword>
<dbReference type="PANTHER" id="PTHR12226:SF3">
    <property type="entry name" value="SOLUTE CARRIER FAMILY 66 MEMBER 3"/>
    <property type="match status" value="1"/>
</dbReference>
<dbReference type="EMBL" id="CADEPI010000118">
    <property type="protein sequence ID" value="CAB3375773.1"/>
    <property type="molecule type" value="Genomic_DNA"/>
</dbReference>
<evidence type="ECO:0000256" key="5">
    <source>
        <dbReference type="PIRNR" id="PIRNR023381"/>
    </source>
</evidence>
<feature type="transmembrane region" description="Helical" evidence="6">
    <location>
        <begin position="66"/>
        <end position="86"/>
    </location>
</feature>
<evidence type="ECO:0000256" key="4">
    <source>
        <dbReference type="ARBA" id="ARBA00023136"/>
    </source>
</evidence>
<feature type="transmembrane region" description="Helical" evidence="6">
    <location>
        <begin position="153"/>
        <end position="172"/>
    </location>
</feature>
<protein>
    <recommendedName>
        <fullName evidence="5">Solute carrier family 66 member 3</fullName>
    </recommendedName>
</protein>
<dbReference type="PIRSF" id="PIRSF023381">
    <property type="entry name" value="MannP-dilichol_defect-1p"/>
    <property type="match status" value="1"/>
</dbReference>
<comment type="caution">
    <text evidence="7">The sequence shown here is derived from an EMBL/GenBank/DDBJ whole genome shotgun (WGS) entry which is preliminary data.</text>
</comment>
<organism evidence="7 8">
    <name type="scientific">Cloeon dipterum</name>
    <dbReference type="NCBI Taxonomy" id="197152"/>
    <lineage>
        <taxon>Eukaryota</taxon>
        <taxon>Metazoa</taxon>
        <taxon>Ecdysozoa</taxon>
        <taxon>Arthropoda</taxon>
        <taxon>Hexapoda</taxon>
        <taxon>Insecta</taxon>
        <taxon>Pterygota</taxon>
        <taxon>Palaeoptera</taxon>
        <taxon>Ephemeroptera</taxon>
        <taxon>Pisciforma</taxon>
        <taxon>Baetidae</taxon>
        <taxon>Cloeon</taxon>
    </lineage>
</organism>
<evidence type="ECO:0000256" key="1">
    <source>
        <dbReference type="ARBA" id="ARBA00004141"/>
    </source>
</evidence>
<evidence type="ECO:0000256" key="3">
    <source>
        <dbReference type="ARBA" id="ARBA00022989"/>
    </source>
</evidence>
<dbReference type="SMART" id="SM00679">
    <property type="entry name" value="CTNS"/>
    <property type="match status" value="1"/>
</dbReference>
<keyword evidence="2 5" id="KW-0812">Transmembrane</keyword>
<accession>A0A8S1DD65</accession>
<proteinExistence type="predicted"/>